<proteinExistence type="predicted"/>
<dbReference type="AlphaFoldDB" id="A0A1E1WS48"/>
<feature type="non-terminal residue" evidence="1">
    <location>
        <position position="135"/>
    </location>
</feature>
<name>A0A1E1WS48_PECGO</name>
<dbReference type="EMBL" id="GDQN01001252">
    <property type="protein sequence ID" value="JAT89802.1"/>
    <property type="molecule type" value="Transcribed_RNA"/>
</dbReference>
<gene>
    <name evidence="1" type="ORF">g.3010</name>
</gene>
<accession>A0A1E1WS48</accession>
<organism evidence="1">
    <name type="scientific">Pectinophora gossypiella</name>
    <name type="common">Cotton pink bollworm</name>
    <name type="synonym">Depressaria gossypiella</name>
    <dbReference type="NCBI Taxonomy" id="13191"/>
    <lineage>
        <taxon>Eukaryota</taxon>
        <taxon>Metazoa</taxon>
        <taxon>Ecdysozoa</taxon>
        <taxon>Arthropoda</taxon>
        <taxon>Hexapoda</taxon>
        <taxon>Insecta</taxon>
        <taxon>Pterygota</taxon>
        <taxon>Neoptera</taxon>
        <taxon>Endopterygota</taxon>
        <taxon>Lepidoptera</taxon>
        <taxon>Glossata</taxon>
        <taxon>Ditrysia</taxon>
        <taxon>Gelechioidea</taxon>
        <taxon>Gelechiidae</taxon>
        <taxon>Apatetrinae</taxon>
        <taxon>Pectinophora</taxon>
    </lineage>
</organism>
<sequence>CLAKIHVDRRPVSPNNSKKRTSEFPSYRLTTSVVNTFISITIPIISKELFVSCKTDSKLIPREGVNELFGDVVLPVFSGRVRAGVGDVGVALPVALGRVRVRGRGRRVRHARRRHDTGIAAVLQRPGGDGVHVVV</sequence>
<reference evidence="1" key="1">
    <citation type="submission" date="2015-09" db="EMBL/GenBank/DDBJ databases">
        <title>De novo assembly of Pectinophora gossypiella (Pink Bollworm) gut transcriptome.</title>
        <authorList>
            <person name="Tassone E.E."/>
        </authorList>
    </citation>
    <scope>NUCLEOTIDE SEQUENCE</scope>
</reference>
<feature type="non-terminal residue" evidence="1">
    <location>
        <position position="1"/>
    </location>
</feature>
<protein>
    <submittedName>
        <fullName evidence="1">Uncharacterized protein</fullName>
    </submittedName>
</protein>
<evidence type="ECO:0000313" key="1">
    <source>
        <dbReference type="EMBL" id="JAT89802.1"/>
    </source>
</evidence>